<sequence length="177" mass="19865">MTPSDASIDLPEPVAGWVGQLRYQRQAQALVAATNVCALCAAVEDANPAWWDSAVALELLGAEFTPPAMVSSWTRPELWRPDDHSEVMPLQLHYDLKAAFDYPTALVSGFESVFYQPAVLNDRLSSSQLLQKVSAEKTTRLGRGRFWVIEVRYHNQDEALVATEQFDCFGYRREVES</sequence>
<feature type="domain" description="FAS1-like dehydratase" evidence="1">
    <location>
        <begin position="26"/>
        <end position="163"/>
    </location>
</feature>
<dbReference type="InterPro" id="IPR039569">
    <property type="entry name" value="FAS1-like_DH_region"/>
</dbReference>
<accession>A0ABT3TJS1</accession>
<organism evidence="2 3">
    <name type="scientific">Candidatus Litorirhabdus singularis</name>
    <dbReference type="NCBI Taxonomy" id="2518993"/>
    <lineage>
        <taxon>Bacteria</taxon>
        <taxon>Pseudomonadati</taxon>
        <taxon>Pseudomonadota</taxon>
        <taxon>Gammaproteobacteria</taxon>
        <taxon>Cellvibrionales</taxon>
        <taxon>Halieaceae</taxon>
        <taxon>Candidatus Litorirhabdus</taxon>
    </lineage>
</organism>
<proteinExistence type="predicted"/>
<dbReference type="RefSeq" id="WP_279246563.1">
    <property type="nucleotide sequence ID" value="NZ_SHNN01000003.1"/>
</dbReference>
<evidence type="ECO:0000313" key="3">
    <source>
        <dbReference type="Proteomes" id="UP001143362"/>
    </source>
</evidence>
<name>A0ABT3TJS1_9GAMM</name>
<protein>
    <recommendedName>
        <fullName evidence="1">FAS1-like dehydratase domain-containing protein</fullName>
    </recommendedName>
</protein>
<evidence type="ECO:0000313" key="2">
    <source>
        <dbReference type="EMBL" id="MCX2982552.1"/>
    </source>
</evidence>
<dbReference type="InterPro" id="IPR029069">
    <property type="entry name" value="HotDog_dom_sf"/>
</dbReference>
<evidence type="ECO:0000259" key="1">
    <source>
        <dbReference type="Pfam" id="PF13452"/>
    </source>
</evidence>
<dbReference type="Proteomes" id="UP001143362">
    <property type="component" value="Unassembled WGS sequence"/>
</dbReference>
<reference evidence="2" key="1">
    <citation type="submission" date="2019-02" db="EMBL/GenBank/DDBJ databases">
        <authorList>
            <person name="Li S.-H."/>
        </authorList>
    </citation>
    <scope>NUCLEOTIDE SEQUENCE</scope>
    <source>
        <strain evidence="2">IMCC14734</strain>
    </source>
</reference>
<comment type="caution">
    <text evidence="2">The sequence shown here is derived from an EMBL/GenBank/DDBJ whole genome shotgun (WGS) entry which is preliminary data.</text>
</comment>
<dbReference type="SUPFAM" id="SSF54637">
    <property type="entry name" value="Thioesterase/thiol ester dehydrase-isomerase"/>
    <property type="match status" value="1"/>
</dbReference>
<dbReference type="Pfam" id="PF13452">
    <property type="entry name" value="FAS1_DH_region"/>
    <property type="match status" value="1"/>
</dbReference>
<dbReference type="EMBL" id="SHNN01000003">
    <property type="protein sequence ID" value="MCX2982552.1"/>
    <property type="molecule type" value="Genomic_DNA"/>
</dbReference>
<dbReference type="Gene3D" id="3.10.129.10">
    <property type="entry name" value="Hotdog Thioesterase"/>
    <property type="match status" value="1"/>
</dbReference>
<gene>
    <name evidence="2" type="ORF">EYC98_16945</name>
</gene>
<keyword evidence="3" id="KW-1185">Reference proteome</keyword>